<dbReference type="OrthoDB" id="9797093at2"/>
<reference evidence="1 2" key="1">
    <citation type="submission" date="2016-01" db="EMBL/GenBank/DDBJ databases">
        <title>The new phylogeny of the genus Mycobacterium.</title>
        <authorList>
            <person name="Tarcisio F."/>
            <person name="Conor M."/>
            <person name="Antonella G."/>
            <person name="Elisabetta G."/>
            <person name="Giulia F.S."/>
            <person name="Sara T."/>
            <person name="Anna F."/>
            <person name="Clotilde B."/>
            <person name="Roberto B."/>
            <person name="Veronica D.S."/>
            <person name="Fabio R."/>
            <person name="Monica P."/>
            <person name="Olivier J."/>
            <person name="Enrico T."/>
            <person name="Nicola S."/>
        </authorList>
    </citation>
    <scope>NUCLEOTIDE SEQUENCE [LARGE SCALE GENOMIC DNA]</scope>
    <source>
        <strain evidence="1 2">DSM 45166</strain>
    </source>
</reference>
<keyword evidence="2" id="KW-1185">Reference proteome</keyword>
<gene>
    <name evidence="1" type="ORF">AWC14_15515</name>
</gene>
<name>A0A1X1XDD2_9MYCO</name>
<organism evidence="1 2">
    <name type="scientific">Mycobacterium kyorinense</name>
    <dbReference type="NCBI Taxonomy" id="487514"/>
    <lineage>
        <taxon>Bacteria</taxon>
        <taxon>Bacillati</taxon>
        <taxon>Actinomycetota</taxon>
        <taxon>Actinomycetes</taxon>
        <taxon>Mycobacteriales</taxon>
        <taxon>Mycobacteriaceae</taxon>
        <taxon>Mycobacterium</taxon>
    </lineage>
</organism>
<evidence type="ECO:0008006" key="3">
    <source>
        <dbReference type="Google" id="ProtNLM"/>
    </source>
</evidence>
<sequence>MDIDLKPIRWLGTTHDDIREQRPAVRYEFGQQLLRVQMGLMPNNYKPMSAVGSGAYEVRVQDAGGIARLMYVAKFHDAIYVLHVFTKKSQKTSKSDIALARKRYREAKHG</sequence>
<dbReference type="InterPro" id="IPR009241">
    <property type="entry name" value="HigB-like"/>
</dbReference>
<dbReference type="Proteomes" id="UP000193487">
    <property type="component" value="Unassembled WGS sequence"/>
</dbReference>
<evidence type="ECO:0000313" key="2">
    <source>
        <dbReference type="Proteomes" id="UP000193487"/>
    </source>
</evidence>
<dbReference type="AlphaFoldDB" id="A0A1X1XDD2"/>
<protein>
    <recommendedName>
        <fullName evidence="3">Addiction module toxin RelE</fullName>
    </recommendedName>
</protein>
<dbReference type="RefSeq" id="WP_045377520.1">
    <property type="nucleotide sequence ID" value="NZ_BBKA01000041.1"/>
</dbReference>
<proteinExistence type="predicted"/>
<comment type="caution">
    <text evidence="1">The sequence shown here is derived from an EMBL/GenBank/DDBJ whole genome shotgun (WGS) entry which is preliminary data.</text>
</comment>
<evidence type="ECO:0000313" key="1">
    <source>
        <dbReference type="EMBL" id="ORV96926.1"/>
    </source>
</evidence>
<dbReference type="Pfam" id="PF05973">
    <property type="entry name" value="Gp49"/>
    <property type="match status" value="1"/>
</dbReference>
<dbReference type="EMBL" id="LQPE01000171">
    <property type="protein sequence ID" value="ORV96926.1"/>
    <property type="molecule type" value="Genomic_DNA"/>
</dbReference>
<accession>A0A1X1XDD2</accession>